<accession>A0A256A339</accession>
<dbReference type="SUPFAM" id="SSF53756">
    <property type="entry name" value="UDP-Glycosyltransferase/glycogen phosphorylase"/>
    <property type="match status" value="1"/>
</dbReference>
<dbReference type="Proteomes" id="UP000216035">
    <property type="component" value="Unassembled WGS sequence"/>
</dbReference>
<dbReference type="AlphaFoldDB" id="A0A256A339"/>
<evidence type="ECO:0000259" key="1">
    <source>
        <dbReference type="Pfam" id="PF00534"/>
    </source>
</evidence>
<feature type="domain" description="Glycosyl transferase family 1" evidence="1">
    <location>
        <begin position="208"/>
        <end position="380"/>
    </location>
</feature>
<dbReference type="GO" id="GO:0016757">
    <property type="term" value="F:glycosyltransferase activity"/>
    <property type="evidence" value="ECO:0007669"/>
    <property type="project" value="InterPro"/>
</dbReference>
<dbReference type="PANTHER" id="PTHR12526:SF572">
    <property type="entry name" value="BLL5144 PROTEIN"/>
    <property type="match status" value="1"/>
</dbReference>
<evidence type="ECO:0000313" key="3">
    <source>
        <dbReference type="Proteomes" id="UP000216035"/>
    </source>
</evidence>
<dbReference type="InterPro" id="IPR001296">
    <property type="entry name" value="Glyco_trans_1"/>
</dbReference>
<proteinExistence type="predicted"/>
<organism evidence="2 3">
    <name type="scientific">Flavobacterium aurantiibacter</name>
    <dbReference type="NCBI Taxonomy" id="2023067"/>
    <lineage>
        <taxon>Bacteria</taxon>
        <taxon>Pseudomonadati</taxon>
        <taxon>Bacteroidota</taxon>
        <taxon>Flavobacteriia</taxon>
        <taxon>Flavobacteriales</taxon>
        <taxon>Flavobacteriaceae</taxon>
        <taxon>Flavobacterium</taxon>
    </lineage>
</organism>
<dbReference type="Gene3D" id="3.40.50.2000">
    <property type="entry name" value="Glycogen Phosphorylase B"/>
    <property type="match status" value="2"/>
</dbReference>
<dbReference type="EMBL" id="NOXX01000135">
    <property type="protein sequence ID" value="OYQ48049.1"/>
    <property type="molecule type" value="Genomic_DNA"/>
</dbReference>
<keyword evidence="3" id="KW-1185">Reference proteome</keyword>
<dbReference type="OrthoDB" id="9765330at2"/>
<evidence type="ECO:0000313" key="2">
    <source>
        <dbReference type="EMBL" id="OYQ48049.1"/>
    </source>
</evidence>
<dbReference type="Pfam" id="PF00534">
    <property type="entry name" value="Glycos_transf_1"/>
    <property type="match status" value="1"/>
</dbReference>
<reference evidence="2 3" key="1">
    <citation type="submission" date="2017-07" db="EMBL/GenBank/DDBJ databases">
        <title>Flavobacterium cyanobacteriorum sp. nov., isolated from cyanobacterial aggregates in a eutrophic lake.</title>
        <authorList>
            <person name="Cai H."/>
        </authorList>
    </citation>
    <scope>NUCLEOTIDE SEQUENCE [LARGE SCALE GENOMIC DNA]</scope>
    <source>
        <strain evidence="2 3">TH167</strain>
    </source>
</reference>
<sequence>MKTNNLHLKSIIAFSRKKRFINRAEVKTAQILFISTFPPRECGIATYTADLITAIRKHFEQNFTAEICALENDKAEFDYEDEPLYVLNTDKPESYSLNLKEINANKSVKLIVIQHEFGLFKNTESQLIEFIANLATPVILVFHTVLPNPDAMLFKKVRDLADTAQYIIVMTCSAVKILSDEYGIKKEKIQVIPHGTHLPLEIDNELLKQKLHLTNREILTTFGLISESKCIETTIEALPRVVEKFPNVLFLLLGKTHPEVYRQGGEKYRDSLKKRISELQVARNVRMIDSYLPLDLLQTYLQLTDIYLFTSKDASQAVSGTFSYALAAGCPVISTPMPHAVELLDEENGVIVPFNDSKTLASEIVKLLGDHDLRQRISLNVIHKITKTNWRNSAIAHVDLFQKLTRNALQFRYKIPPIELKHIFKLTDKFGMIQFSNLSTPDLSTGYTLDDNARALIALSEVHIHGLQKKLIDLLEIYLNFIAYCQQPDGSFLNYVDVTGKFTDQNYRENLEDSNGRALWALGTVISKKQFIPERLINLALTLFDNGINNVKHIHSTRAMAFIIKALVADGRQENSELVKLFSHRLVQMYLHEKTSNWNWFESYLTYANSLLPEALLQAALFTDNATFKEIACESFEFILSRVFFDGKF</sequence>
<protein>
    <recommendedName>
        <fullName evidence="1">Glycosyl transferase family 1 domain-containing protein</fullName>
    </recommendedName>
</protein>
<name>A0A256A339_9FLAO</name>
<dbReference type="PANTHER" id="PTHR12526">
    <property type="entry name" value="GLYCOSYLTRANSFERASE"/>
    <property type="match status" value="1"/>
</dbReference>
<gene>
    <name evidence="2" type="ORF">CHX27_02575</name>
</gene>
<dbReference type="RefSeq" id="WP_094485203.1">
    <property type="nucleotide sequence ID" value="NZ_NOXX01000135.1"/>
</dbReference>
<comment type="caution">
    <text evidence="2">The sequence shown here is derived from an EMBL/GenBank/DDBJ whole genome shotgun (WGS) entry which is preliminary data.</text>
</comment>